<gene>
    <name evidence="1" type="ORF">SDC9_125436</name>
</gene>
<accession>A0A645CNG1</accession>
<name>A0A645CNG1_9ZZZZ</name>
<sequence>MIEQKAAIAAVEPDARGMSMAATAAQPERFRRRSGPLKCLAQAQHSGEKRQAVTFRRGQMETFRRPGQCAFPVQTPCRIRQCGKMSAANSEMAIENRGFDFTVVIEPVALGFVTPGQPVALAHRRRLAVRRFEPKCVLAVSPVGPEIDLTPGRIDDGSGIMTVDRHPIQRNPVALRVFENDRKLCRGRQRSRRAEGEFERRHQIMSGFHQPLLDRNHRHQFRLRRAVMRQAAIIQR</sequence>
<protein>
    <submittedName>
        <fullName evidence="1">Uncharacterized protein</fullName>
    </submittedName>
</protein>
<dbReference type="EMBL" id="VSSQ01028632">
    <property type="protein sequence ID" value="MPM78425.1"/>
    <property type="molecule type" value="Genomic_DNA"/>
</dbReference>
<reference evidence="1" key="1">
    <citation type="submission" date="2019-08" db="EMBL/GenBank/DDBJ databases">
        <authorList>
            <person name="Kucharzyk K."/>
            <person name="Murdoch R.W."/>
            <person name="Higgins S."/>
            <person name="Loffler F."/>
        </authorList>
    </citation>
    <scope>NUCLEOTIDE SEQUENCE</scope>
</reference>
<organism evidence="1">
    <name type="scientific">bioreactor metagenome</name>
    <dbReference type="NCBI Taxonomy" id="1076179"/>
    <lineage>
        <taxon>unclassified sequences</taxon>
        <taxon>metagenomes</taxon>
        <taxon>ecological metagenomes</taxon>
    </lineage>
</organism>
<dbReference type="AlphaFoldDB" id="A0A645CNG1"/>
<proteinExistence type="predicted"/>
<evidence type="ECO:0000313" key="1">
    <source>
        <dbReference type="EMBL" id="MPM78425.1"/>
    </source>
</evidence>
<comment type="caution">
    <text evidence="1">The sequence shown here is derived from an EMBL/GenBank/DDBJ whole genome shotgun (WGS) entry which is preliminary data.</text>
</comment>